<evidence type="ECO:0000313" key="1">
    <source>
        <dbReference type="EMBL" id="SOQ39883.1"/>
    </source>
</evidence>
<proteinExistence type="predicted"/>
<reference evidence="1" key="1">
    <citation type="submission" date="2016-07" db="EMBL/GenBank/DDBJ databases">
        <authorList>
            <person name="Bretaudeau A."/>
        </authorList>
    </citation>
    <scope>NUCLEOTIDE SEQUENCE</scope>
    <source>
        <strain evidence="1">Rice</strain>
        <tissue evidence="1">Whole body</tissue>
    </source>
</reference>
<dbReference type="AlphaFoldDB" id="A0A2H1VG99"/>
<organism evidence="1">
    <name type="scientific">Spodoptera frugiperda</name>
    <name type="common">Fall armyworm</name>
    <dbReference type="NCBI Taxonomy" id="7108"/>
    <lineage>
        <taxon>Eukaryota</taxon>
        <taxon>Metazoa</taxon>
        <taxon>Ecdysozoa</taxon>
        <taxon>Arthropoda</taxon>
        <taxon>Hexapoda</taxon>
        <taxon>Insecta</taxon>
        <taxon>Pterygota</taxon>
        <taxon>Neoptera</taxon>
        <taxon>Endopterygota</taxon>
        <taxon>Lepidoptera</taxon>
        <taxon>Glossata</taxon>
        <taxon>Ditrysia</taxon>
        <taxon>Noctuoidea</taxon>
        <taxon>Noctuidae</taxon>
        <taxon>Amphipyrinae</taxon>
        <taxon>Spodoptera</taxon>
    </lineage>
</organism>
<gene>
    <name evidence="1" type="ORF">SFRICE_004454</name>
</gene>
<sequence>MLLMNMSLKHGLKLVEFLVKQLRKPAPIRPLLAGDGTPRYRAEDRAELFADSLEASFQPNPARNVQHAAAIEEQVERYLEQPILPDEDPIVFSPGLVNGILRTGHCPAKWKLGRVAMVPVAGYKSTLLPGSYRPITLLDTVSKLFEKLLHRAHVPSHAANRRL</sequence>
<dbReference type="EMBL" id="ODYU01002423">
    <property type="protein sequence ID" value="SOQ39883.1"/>
    <property type="molecule type" value="Genomic_DNA"/>
</dbReference>
<accession>A0A2H1VG99</accession>
<name>A0A2H1VG99_SPOFR</name>
<protein>
    <submittedName>
        <fullName evidence="1">SFRICE_004454</fullName>
    </submittedName>
</protein>